<keyword evidence="2" id="KW-1185">Reference proteome</keyword>
<accession>A0A3P7K6E5</accession>
<sequence>MKQGTTSDLTSQTVGLLAWPTLRWASVEPETSNSFSAWETLLEDKPPLYFAVRHQESPPRHDEAVDHHMGET</sequence>
<dbReference type="AlphaFoldDB" id="A0A3P7K6E5"/>
<reference evidence="1 2" key="1">
    <citation type="submission" date="2018-11" db="EMBL/GenBank/DDBJ databases">
        <authorList>
            <consortium name="Pathogen Informatics"/>
        </authorList>
    </citation>
    <scope>NUCLEOTIDE SEQUENCE [LARGE SCALE GENOMIC DNA]</scope>
</reference>
<dbReference type="EMBL" id="UYYB01003975">
    <property type="protein sequence ID" value="VDM66885.1"/>
    <property type="molecule type" value="Genomic_DNA"/>
</dbReference>
<protein>
    <submittedName>
        <fullName evidence="1">Uncharacterized protein</fullName>
    </submittedName>
</protein>
<proteinExistence type="predicted"/>
<name>A0A3P7K6E5_STRVU</name>
<organism evidence="1 2">
    <name type="scientific">Strongylus vulgaris</name>
    <name type="common">Blood worm</name>
    <dbReference type="NCBI Taxonomy" id="40348"/>
    <lineage>
        <taxon>Eukaryota</taxon>
        <taxon>Metazoa</taxon>
        <taxon>Ecdysozoa</taxon>
        <taxon>Nematoda</taxon>
        <taxon>Chromadorea</taxon>
        <taxon>Rhabditida</taxon>
        <taxon>Rhabditina</taxon>
        <taxon>Rhabditomorpha</taxon>
        <taxon>Strongyloidea</taxon>
        <taxon>Strongylidae</taxon>
        <taxon>Strongylus</taxon>
    </lineage>
</organism>
<gene>
    <name evidence="1" type="ORF">SVUK_LOCUS1883</name>
</gene>
<evidence type="ECO:0000313" key="1">
    <source>
        <dbReference type="EMBL" id="VDM66885.1"/>
    </source>
</evidence>
<evidence type="ECO:0000313" key="2">
    <source>
        <dbReference type="Proteomes" id="UP000270094"/>
    </source>
</evidence>
<dbReference type="Proteomes" id="UP000270094">
    <property type="component" value="Unassembled WGS sequence"/>
</dbReference>